<sequence length="759" mass="78116">MILRRPLVLLTAGVLAAAVTTAAAAQAQPSPNTAQNPLTAEAMAVNAAQSLVASRPAALHASADDAFVQHAVVSSTSGLKYVPYDRTYKGLPVVGGDFVVATNGTGQVLSTSVAQTATINLPSTTPKLSAAQAEAVARTQVPTVDSVSAAQLVTYALGTPTLAWKSTVVGKNAEGPSKLDVIVDATTGKVLHTQEHVLFGDGTGVWNGPEPLHIDTTHSGSTFSMTDPNISNLSCQDAANNTTFTKSTDSWGNGDETNRETGCVDSLYSVQSENKMLSQWLGRNSFDGNGGGWPIRVGLQDQNAFYDGSQVQIGENTAGQWIGAIDVIAHEHGHGIDDHTPGGISGNGTQEFVADVFGASTEWFTNEAAPYAKPDFLVGNQVNLVGQGPIRNMYNPSALGDKNCYDSSIPTTEVHAAAGPGNHWFYLVAEGTNPTNGQPTSPTCNNTTISGLGVQTALKIFYNAMLLKTSGSSYLKYRTWTLTAAKNLFPGDCTAFNTIKAGWDAVSVPAQSGDPTCSATGTVTVSNPGNQSTTTGAAVNLPLTASGGTAPYTWSATGLPAGLSINASTGVISGTATTAGNSSVTVTATDSASHSGSASFSWTVGTTGGCSGQKLGNPGFESGNTVWTATSGVIGQNGSQQPTHGGTWNAWLDGYGTTHTDSLAQSVAIPAGCHATLTFWLHIDTAETTTTTQFDKLTVTGGSTTLATYSNLNKASGYVQKSIDVSSFAGSTLALNFTGTEDSSLQTSFVIDDTAVTLS</sequence>
<feature type="signal peptide" evidence="7">
    <location>
        <begin position="1"/>
        <end position="27"/>
    </location>
</feature>
<dbReference type="PANTHER" id="PTHR33794:SF1">
    <property type="entry name" value="BACILLOLYSIN"/>
    <property type="match status" value="1"/>
</dbReference>
<dbReference type="Pfam" id="PF05345">
    <property type="entry name" value="He_PIG"/>
    <property type="match status" value="1"/>
</dbReference>
<dbReference type="InterPro" id="IPR027268">
    <property type="entry name" value="Peptidase_M4/M1_CTD_sf"/>
</dbReference>
<evidence type="ECO:0000256" key="3">
    <source>
        <dbReference type="ARBA" id="ARBA00022729"/>
    </source>
</evidence>
<evidence type="ECO:0000259" key="10">
    <source>
        <dbReference type="Pfam" id="PF07504"/>
    </source>
</evidence>
<dbReference type="GO" id="GO:0005509">
    <property type="term" value="F:calcium ion binding"/>
    <property type="evidence" value="ECO:0007669"/>
    <property type="project" value="InterPro"/>
</dbReference>
<dbReference type="GO" id="GO:0004222">
    <property type="term" value="F:metalloendopeptidase activity"/>
    <property type="evidence" value="ECO:0007669"/>
    <property type="project" value="InterPro"/>
</dbReference>
<dbReference type="Gene3D" id="3.10.170.10">
    <property type="match status" value="1"/>
</dbReference>
<dbReference type="GO" id="GO:0005975">
    <property type="term" value="P:carbohydrate metabolic process"/>
    <property type="evidence" value="ECO:0007669"/>
    <property type="project" value="UniProtKB-ARBA"/>
</dbReference>
<evidence type="ECO:0000256" key="1">
    <source>
        <dbReference type="ARBA" id="ARBA00022670"/>
    </source>
</evidence>
<protein>
    <submittedName>
        <fullName evidence="11">Zn-dependent metalloprotease</fullName>
    </submittedName>
</protein>
<evidence type="ECO:0000313" key="11">
    <source>
        <dbReference type="EMBL" id="REH39450.1"/>
    </source>
</evidence>
<gene>
    <name evidence="11" type="ORF">BCF44_113305</name>
</gene>
<dbReference type="RefSeq" id="WP_246015932.1">
    <property type="nucleotide sequence ID" value="NZ_CP144375.1"/>
</dbReference>
<keyword evidence="6 11" id="KW-0482">Metalloprotease</keyword>
<dbReference type="SUPFAM" id="SSF49313">
    <property type="entry name" value="Cadherin-like"/>
    <property type="match status" value="1"/>
</dbReference>
<dbReference type="InterPro" id="IPR001570">
    <property type="entry name" value="Peptidase_M4_C_domain"/>
</dbReference>
<dbReference type="InterPro" id="IPR050728">
    <property type="entry name" value="Zinc_Metalloprotease_M4"/>
</dbReference>
<dbReference type="Pfam" id="PF01447">
    <property type="entry name" value="Peptidase_M4"/>
    <property type="match status" value="1"/>
</dbReference>
<evidence type="ECO:0000259" key="8">
    <source>
        <dbReference type="Pfam" id="PF01447"/>
    </source>
</evidence>
<organism evidence="11 12">
    <name type="scientific">Kutzneria buriramensis</name>
    <dbReference type="NCBI Taxonomy" id="1045776"/>
    <lineage>
        <taxon>Bacteria</taxon>
        <taxon>Bacillati</taxon>
        <taxon>Actinomycetota</taxon>
        <taxon>Actinomycetes</taxon>
        <taxon>Pseudonocardiales</taxon>
        <taxon>Pseudonocardiaceae</taxon>
        <taxon>Kutzneria</taxon>
    </lineage>
</organism>
<evidence type="ECO:0000256" key="4">
    <source>
        <dbReference type="ARBA" id="ARBA00022801"/>
    </source>
</evidence>
<dbReference type="GO" id="GO:0016020">
    <property type="term" value="C:membrane"/>
    <property type="evidence" value="ECO:0007669"/>
    <property type="project" value="InterPro"/>
</dbReference>
<dbReference type="InterPro" id="IPR013783">
    <property type="entry name" value="Ig-like_fold"/>
</dbReference>
<dbReference type="Gene3D" id="2.60.120.260">
    <property type="entry name" value="Galactose-binding domain-like"/>
    <property type="match status" value="1"/>
</dbReference>
<keyword evidence="1 11" id="KW-0645">Protease</keyword>
<keyword evidence="2" id="KW-0479">Metal-binding</keyword>
<dbReference type="Proteomes" id="UP000256269">
    <property type="component" value="Unassembled WGS sequence"/>
</dbReference>
<comment type="caution">
    <text evidence="11">The sequence shown here is derived from an EMBL/GenBank/DDBJ whole genome shotgun (WGS) entry which is preliminary data.</text>
</comment>
<dbReference type="Gene3D" id="2.60.40.10">
    <property type="entry name" value="Immunoglobulins"/>
    <property type="match status" value="1"/>
</dbReference>
<feature type="domain" description="Peptidase M4" evidence="8">
    <location>
        <begin position="202"/>
        <end position="336"/>
    </location>
</feature>
<dbReference type="InterPro" id="IPR013856">
    <property type="entry name" value="Peptidase_M4_domain"/>
</dbReference>
<dbReference type="Gene3D" id="1.10.390.10">
    <property type="entry name" value="Neutral Protease Domain 2"/>
    <property type="match status" value="1"/>
</dbReference>
<reference evidence="11 12" key="1">
    <citation type="submission" date="2018-08" db="EMBL/GenBank/DDBJ databases">
        <title>Genomic Encyclopedia of Archaeal and Bacterial Type Strains, Phase II (KMG-II): from individual species to whole genera.</title>
        <authorList>
            <person name="Goeker M."/>
        </authorList>
    </citation>
    <scope>NUCLEOTIDE SEQUENCE [LARGE SCALE GENOMIC DNA]</scope>
    <source>
        <strain evidence="11 12">DSM 45791</strain>
    </source>
</reference>
<evidence type="ECO:0000256" key="6">
    <source>
        <dbReference type="ARBA" id="ARBA00023049"/>
    </source>
</evidence>
<keyword evidence="12" id="KW-1185">Reference proteome</keyword>
<evidence type="ECO:0000256" key="2">
    <source>
        <dbReference type="ARBA" id="ARBA00022723"/>
    </source>
</evidence>
<dbReference type="SUPFAM" id="SSF55486">
    <property type="entry name" value="Metalloproteases ('zincins'), catalytic domain"/>
    <property type="match status" value="1"/>
</dbReference>
<dbReference type="InterPro" id="IPR011096">
    <property type="entry name" value="FTP_domain"/>
</dbReference>
<accession>A0A3E0H7P5</accession>
<feature type="domain" description="Peptidase M4 C-terminal" evidence="9">
    <location>
        <begin position="350"/>
        <end position="508"/>
    </location>
</feature>
<dbReference type="Pfam" id="PF07504">
    <property type="entry name" value="FTP"/>
    <property type="match status" value="1"/>
</dbReference>
<dbReference type="EMBL" id="QUNO01000013">
    <property type="protein sequence ID" value="REH39450.1"/>
    <property type="molecule type" value="Genomic_DNA"/>
</dbReference>
<evidence type="ECO:0000256" key="7">
    <source>
        <dbReference type="SAM" id="SignalP"/>
    </source>
</evidence>
<evidence type="ECO:0000256" key="5">
    <source>
        <dbReference type="ARBA" id="ARBA00022833"/>
    </source>
</evidence>
<feature type="domain" description="FTP" evidence="10">
    <location>
        <begin position="72"/>
        <end position="110"/>
    </location>
</feature>
<keyword evidence="4" id="KW-0378">Hydrolase</keyword>
<evidence type="ECO:0000259" key="9">
    <source>
        <dbReference type="Pfam" id="PF02868"/>
    </source>
</evidence>
<dbReference type="InterPro" id="IPR015919">
    <property type="entry name" value="Cadherin-like_sf"/>
</dbReference>
<proteinExistence type="predicted"/>
<keyword evidence="5" id="KW-0862">Zinc</keyword>
<dbReference type="PANTHER" id="PTHR33794">
    <property type="entry name" value="BACILLOLYSIN"/>
    <property type="match status" value="1"/>
</dbReference>
<name>A0A3E0H7P5_9PSEU</name>
<dbReference type="GO" id="GO:0006508">
    <property type="term" value="P:proteolysis"/>
    <property type="evidence" value="ECO:0007669"/>
    <property type="project" value="UniProtKB-KW"/>
</dbReference>
<evidence type="ECO:0000313" key="12">
    <source>
        <dbReference type="Proteomes" id="UP000256269"/>
    </source>
</evidence>
<dbReference type="AlphaFoldDB" id="A0A3E0H7P5"/>
<dbReference type="Gene3D" id="3.10.450.490">
    <property type="match status" value="1"/>
</dbReference>
<feature type="chain" id="PRO_5039626932" evidence="7">
    <location>
        <begin position="28"/>
        <end position="759"/>
    </location>
</feature>
<dbReference type="Pfam" id="PF02868">
    <property type="entry name" value="Peptidase_M4_C"/>
    <property type="match status" value="1"/>
</dbReference>
<keyword evidence="3 7" id="KW-0732">Signal</keyword>